<evidence type="ECO:0000313" key="4">
    <source>
        <dbReference type="Proteomes" id="UP000821853"/>
    </source>
</evidence>
<dbReference type="OMA" id="ADHMILI"/>
<sequence length="249" mass="28689">MVPRVNKLASSSATPQFVSTSYLTYLHPDRLKKKADAIVQMGLGKDFILHILVFTEIYILLADEIPTKFNGNEWSEGETVLLLDKYATYLDMVGPMKRFRHKKAMWQHIADEIFQQLGVEKTPMQCMNRLKTVKRRRTDSRNHNRQSGVQPVAVEYDAELEKIAAIDDSMEPELMRGPGRVELKAPTSPASTERDTSPIAKRPRCSVADTLWKIHMDREKQRERRHQEKMELLRRYLGAENDPGNPELA</sequence>
<evidence type="ECO:0000256" key="1">
    <source>
        <dbReference type="SAM" id="MobiDB-lite"/>
    </source>
</evidence>
<accession>A0A9J6FW63</accession>
<comment type="caution">
    <text evidence="3">The sequence shown here is derived from an EMBL/GenBank/DDBJ whole genome shotgun (WGS) entry which is preliminary data.</text>
</comment>
<dbReference type="AlphaFoldDB" id="A0A9J6FW63"/>
<evidence type="ECO:0000259" key="2">
    <source>
        <dbReference type="Pfam" id="PF13837"/>
    </source>
</evidence>
<gene>
    <name evidence="3" type="ORF">HPB48_022123</name>
</gene>
<dbReference type="EMBL" id="JABSTR010000004">
    <property type="protein sequence ID" value="KAH9367498.1"/>
    <property type="molecule type" value="Genomic_DNA"/>
</dbReference>
<dbReference type="VEuPathDB" id="VectorBase:HLOH_043908"/>
<proteinExistence type="predicted"/>
<dbReference type="Pfam" id="PF13837">
    <property type="entry name" value="Myb_DNA-bind_4"/>
    <property type="match status" value="1"/>
</dbReference>
<organism evidence="3 4">
    <name type="scientific">Haemaphysalis longicornis</name>
    <name type="common">Bush tick</name>
    <dbReference type="NCBI Taxonomy" id="44386"/>
    <lineage>
        <taxon>Eukaryota</taxon>
        <taxon>Metazoa</taxon>
        <taxon>Ecdysozoa</taxon>
        <taxon>Arthropoda</taxon>
        <taxon>Chelicerata</taxon>
        <taxon>Arachnida</taxon>
        <taxon>Acari</taxon>
        <taxon>Parasitiformes</taxon>
        <taxon>Ixodida</taxon>
        <taxon>Ixodoidea</taxon>
        <taxon>Ixodidae</taxon>
        <taxon>Haemaphysalinae</taxon>
        <taxon>Haemaphysalis</taxon>
    </lineage>
</organism>
<feature type="region of interest" description="Disordered" evidence="1">
    <location>
        <begin position="179"/>
        <end position="204"/>
    </location>
</feature>
<protein>
    <recommendedName>
        <fullName evidence="2">Myb/SANT-like DNA-binding domain-containing protein</fullName>
    </recommendedName>
</protein>
<feature type="domain" description="Myb/SANT-like DNA-binding" evidence="2">
    <location>
        <begin position="72"/>
        <end position="148"/>
    </location>
</feature>
<reference evidence="3 4" key="1">
    <citation type="journal article" date="2020" name="Cell">
        <title>Large-Scale Comparative Analyses of Tick Genomes Elucidate Their Genetic Diversity and Vector Capacities.</title>
        <authorList>
            <consortium name="Tick Genome and Microbiome Consortium (TIGMIC)"/>
            <person name="Jia N."/>
            <person name="Wang J."/>
            <person name="Shi W."/>
            <person name="Du L."/>
            <person name="Sun Y."/>
            <person name="Zhan W."/>
            <person name="Jiang J.F."/>
            <person name="Wang Q."/>
            <person name="Zhang B."/>
            <person name="Ji P."/>
            <person name="Bell-Sakyi L."/>
            <person name="Cui X.M."/>
            <person name="Yuan T.T."/>
            <person name="Jiang B.G."/>
            <person name="Yang W.F."/>
            <person name="Lam T.T."/>
            <person name="Chang Q.C."/>
            <person name="Ding S.J."/>
            <person name="Wang X.J."/>
            <person name="Zhu J.G."/>
            <person name="Ruan X.D."/>
            <person name="Zhao L."/>
            <person name="Wei J.T."/>
            <person name="Ye R.Z."/>
            <person name="Que T.C."/>
            <person name="Du C.H."/>
            <person name="Zhou Y.H."/>
            <person name="Cheng J.X."/>
            <person name="Dai P.F."/>
            <person name="Guo W.B."/>
            <person name="Han X.H."/>
            <person name="Huang E.J."/>
            <person name="Li L.F."/>
            <person name="Wei W."/>
            <person name="Gao Y.C."/>
            <person name="Liu J.Z."/>
            <person name="Shao H.Z."/>
            <person name="Wang X."/>
            <person name="Wang C.C."/>
            <person name="Yang T.C."/>
            <person name="Huo Q.B."/>
            <person name="Li W."/>
            <person name="Chen H.Y."/>
            <person name="Chen S.E."/>
            <person name="Zhou L.G."/>
            <person name="Ni X.B."/>
            <person name="Tian J.H."/>
            <person name="Sheng Y."/>
            <person name="Liu T."/>
            <person name="Pan Y.S."/>
            <person name="Xia L.Y."/>
            <person name="Li J."/>
            <person name="Zhao F."/>
            <person name="Cao W.C."/>
        </authorList>
    </citation>
    <scope>NUCLEOTIDE SEQUENCE [LARGE SCALE GENOMIC DNA]</scope>
    <source>
        <strain evidence="3">HaeL-2018</strain>
    </source>
</reference>
<dbReference type="Proteomes" id="UP000821853">
    <property type="component" value="Chromosome 2"/>
</dbReference>
<dbReference type="InterPro" id="IPR044822">
    <property type="entry name" value="Myb_DNA-bind_4"/>
</dbReference>
<dbReference type="Gene3D" id="1.10.10.60">
    <property type="entry name" value="Homeodomain-like"/>
    <property type="match status" value="1"/>
</dbReference>
<evidence type="ECO:0000313" key="3">
    <source>
        <dbReference type="EMBL" id="KAH9367498.1"/>
    </source>
</evidence>
<keyword evidence="4" id="KW-1185">Reference proteome</keyword>
<dbReference type="OrthoDB" id="6771731at2759"/>
<name>A0A9J6FW63_HAELO</name>